<keyword evidence="3" id="KW-1185">Reference proteome</keyword>
<dbReference type="RefSeq" id="WP_264728243.1">
    <property type="nucleotide sequence ID" value="NZ_JAPDNR010000001.1"/>
</dbReference>
<evidence type="ECO:0000313" key="2">
    <source>
        <dbReference type="EMBL" id="MCW3483182.1"/>
    </source>
</evidence>
<reference evidence="2 3" key="1">
    <citation type="submission" date="2022-10" db="EMBL/GenBank/DDBJ databases">
        <title>Chitinophaga nivalis PC15 sp. nov., isolated from Pyeongchang county, South Korea.</title>
        <authorList>
            <person name="Trinh H.N."/>
        </authorList>
    </citation>
    <scope>NUCLEOTIDE SEQUENCE [LARGE SCALE GENOMIC DNA]</scope>
    <source>
        <strain evidence="2 3">PC14</strain>
    </source>
</reference>
<protein>
    <submittedName>
        <fullName evidence="2">S41 family peptidase</fullName>
    </submittedName>
</protein>
<dbReference type="Proteomes" id="UP001207742">
    <property type="component" value="Unassembled WGS sequence"/>
</dbReference>
<dbReference type="InterPro" id="IPR005151">
    <property type="entry name" value="Tail-specific_protease"/>
</dbReference>
<dbReference type="EMBL" id="JAPDNS010000001">
    <property type="protein sequence ID" value="MCW3483182.1"/>
    <property type="molecule type" value="Genomic_DNA"/>
</dbReference>
<organism evidence="2 3">
    <name type="scientific">Chitinophaga nivalis</name>
    <dbReference type="NCBI Taxonomy" id="2991709"/>
    <lineage>
        <taxon>Bacteria</taxon>
        <taxon>Pseudomonadati</taxon>
        <taxon>Bacteroidota</taxon>
        <taxon>Chitinophagia</taxon>
        <taxon>Chitinophagales</taxon>
        <taxon>Chitinophagaceae</taxon>
        <taxon>Chitinophaga</taxon>
    </lineage>
</organism>
<comment type="caution">
    <text evidence="2">The sequence shown here is derived from an EMBL/GenBank/DDBJ whole genome shotgun (WGS) entry which is preliminary data.</text>
</comment>
<dbReference type="Pfam" id="PF03572">
    <property type="entry name" value="Peptidase_S41"/>
    <property type="match status" value="1"/>
</dbReference>
<dbReference type="PANTHER" id="PTHR32060:SF30">
    <property type="entry name" value="CARBOXY-TERMINAL PROCESSING PROTEASE CTPA"/>
    <property type="match status" value="1"/>
</dbReference>
<dbReference type="PANTHER" id="PTHR32060">
    <property type="entry name" value="TAIL-SPECIFIC PROTEASE"/>
    <property type="match status" value="1"/>
</dbReference>
<gene>
    <name evidence="2" type="ORF">OL497_04720</name>
</gene>
<dbReference type="SUPFAM" id="SSF52096">
    <property type="entry name" value="ClpP/crotonase"/>
    <property type="match status" value="1"/>
</dbReference>
<evidence type="ECO:0000313" key="3">
    <source>
        <dbReference type="Proteomes" id="UP001207742"/>
    </source>
</evidence>
<feature type="domain" description="Tail specific protease" evidence="1">
    <location>
        <begin position="250"/>
        <end position="457"/>
    </location>
</feature>
<dbReference type="InterPro" id="IPR029045">
    <property type="entry name" value="ClpP/crotonase-like_dom_sf"/>
</dbReference>
<proteinExistence type="predicted"/>
<dbReference type="Gene3D" id="3.90.226.10">
    <property type="entry name" value="2-enoyl-CoA Hydratase, Chain A, domain 1"/>
    <property type="match status" value="1"/>
</dbReference>
<accession>A0ABT3IGT8</accession>
<name>A0ABT3IGT8_9BACT</name>
<evidence type="ECO:0000259" key="1">
    <source>
        <dbReference type="Pfam" id="PF03572"/>
    </source>
</evidence>
<sequence length="485" mass="55406">MKYLIVLMLCCWWIKGNSQQCGCEANFRHMVAKVKTNYVGYQDKVSPQQEKRFLQYTDSLQQVAAITGWQDCFLLLRSWLLFFKDQHMSLTFSRNGALNKDSIRAIFAGAEKVEMTAPDFKTYINQDPGTLDSIEGIWTDEFQSVQIGFMRDKVKKDEFIGVILKADSVLWLPGQIKARVRKKRGAYEMLYLYNREHVPIQSPLALNNHMMNVGIAGILNKIYPEGTQPVSAAKVKYYTPSFKVLDEQTCLLVMPSFRLEAKPLIDSLIDNNMDIIRRSKNFILDLRNNTGGSVLCFEKLLPIIYTNPIITKGAAVLATEDNIREYYSITDYPNISDSMKAVFRQELEELKAHKGSLYNLWKNDTLVLNEIMPTPQKVSVIINRNCASSAEIFLLKARQSSKVTIYGKNSMGAVDYSDVATTNMPCNYFILRYPTSRTNRLPEEPIDNIGIKPHVKIPDNVVDWVEFVKIKVAAENRKPSGRTRL</sequence>